<comment type="caution">
    <text evidence="1">The sequence shown here is derived from an EMBL/GenBank/DDBJ whole genome shotgun (WGS) entry which is preliminary data.</text>
</comment>
<reference evidence="1 2" key="1">
    <citation type="submission" date="2016-12" db="EMBL/GenBank/DDBJ databases">
        <authorList>
            <person name="Song W.-J."/>
            <person name="Kurnit D.M."/>
        </authorList>
    </citation>
    <scope>NUCLEOTIDE SEQUENCE [LARGE SCALE GENOMIC DNA]</scope>
    <source>
        <strain evidence="1 2">HSG9</strain>
    </source>
</reference>
<evidence type="ECO:0008006" key="3">
    <source>
        <dbReference type="Google" id="ProtNLM"/>
    </source>
</evidence>
<name>A0A1V6LP10_9FLAO</name>
<keyword evidence="2" id="KW-1185">Reference proteome</keyword>
<dbReference type="OrthoDB" id="6686940at2"/>
<organism evidence="1 2">
    <name type="scientific">Croceivirga radicis</name>
    <dbReference type="NCBI Taxonomy" id="1929488"/>
    <lineage>
        <taxon>Bacteria</taxon>
        <taxon>Pseudomonadati</taxon>
        <taxon>Bacteroidota</taxon>
        <taxon>Flavobacteriia</taxon>
        <taxon>Flavobacteriales</taxon>
        <taxon>Flavobacteriaceae</taxon>
        <taxon>Croceivirga</taxon>
    </lineage>
</organism>
<dbReference type="AlphaFoldDB" id="A0A1V6LP10"/>
<proteinExistence type="predicted"/>
<protein>
    <recommendedName>
        <fullName evidence="3">GIY-YIG domain-containing protein</fullName>
    </recommendedName>
</protein>
<evidence type="ECO:0000313" key="2">
    <source>
        <dbReference type="Proteomes" id="UP000191680"/>
    </source>
</evidence>
<gene>
    <name evidence="1" type="ORF">BUL40_13565</name>
</gene>
<dbReference type="EMBL" id="MTBC01000010">
    <property type="protein sequence ID" value="OQD41878.1"/>
    <property type="molecule type" value="Genomic_DNA"/>
</dbReference>
<evidence type="ECO:0000313" key="1">
    <source>
        <dbReference type="EMBL" id="OQD41878.1"/>
    </source>
</evidence>
<dbReference type="Proteomes" id="UP000191680">
    <property type="component" value="Unassembled WGS sequence"/>
</dbReference>
<sequence>MITKDLLNSVTNDFFSRYWNPKIGENPTWEKSEWNFNGTIPNHDKQGCYALLKNDEVIYIGVGISKGSGIYKNHGLGFRLKRYFKVNKNLQLNPNKYLPTEKWQELTGILTIGFPNEHFCLASALEIYLINNLNPSRNKSFNK</sequence>
<dbReference type="RefSeq" id="WP_080319689.1">
    <property type="nucleotide sequence ID" value="NZ_MTBC01000010.1"/>
</dbReference>
<accession>A0A1V6LP10</accession>